<feature type="compositionally biased region" description="Polar residues" evidence="2">
    <location>
        <begin position="855"/>
        <end position="886"/>
    </location>
</feature>
<feature type="compositionally biased region" description="Basic and acidic residues" evidence="2">
    <location>
        <begin position="115"/>
        <end position="169"/>
    </location>
</feature>
<feature type="compositionally biased region" description="Polar residues" evidence="2">
    <location>
        <begin position="19"/>
        <end position="33"/>
    </location>
</feature>
<feature type="compositionally biased region" description="Basic and acidic residues" evidence="2">
    <location>
        <begin position="902"/>
        <end position="919"/>
    </location>
</feature>
<feature type="compositionally biased region" description="Basic and acidic residues" evidence="2">
    <location>
        <begin position="406"/>
        <end position="438"/>
    </location>
</feature>
<feature type="compositionally biased region" description="Basic and acidic residues" evidence="2">
    <location>
        <begin position="64"/>
        <end position="77"/>
    </location>
</feature>
<feature type="compositionally biased region" description="Basic and acidic residues" evidence="2">
    <location>
        <begin position="84"/>
        <end position="98"/>
    </location>
</feature>
<dbReference type="InParanoid" id="A0A3N4KJ03"/>
<feature type="region of interest" description="Disordered" evidence="2">
    <location>
        <begin position="64"/>
        <end position="173"/>
    </location>
</feature>
<organism evidence="3 4">
    <name type="scientific">Morchella conica CCBAS932</name>
    <dbReference type="NCBI Taxonomy" id="1392247"/>
    <lineage>
        <taxon>Eukaryota</taxon>
        <taxon>Fungi</taxon>
        <taxon>Dikarya</taxon>
        <taxon>Ascomycota</taxon>
        <taxon>Pezizomycotina</taxon>
        <taxon>Pezizomycetes</taxon>
        <taxon>Pezizales</taxon>
        <taxon>Morchellaceae</taxon>
        <taxon>Morchella</taxon>
    </lineage>
</organism>
<feature type="region of interest" description="Disordered" evidence="2">
    <location>
        <begin position="225"/>
        <end position="268"/>
    </location>
</feature>
<feature type="compositionally biased region" description="Polar residues" evidence="2">
    <location>
        <begin position="783"/>
        <end position="812"/>
    </location>
</feature>
<feature type="compositionally biased region" description="Polar residues" evidence="2">
    <location>
        <begin position="570"/>
        <end position="603"/>
    </location>
</feature>
<reference evidence="3 4" key="1">
    <citation type="journal article" date="2018" name="Nat. Ecol. Evol.">
        <title>Pezizomycetes genomes reveal the molecular basis of ectomycorrhizal truffle lifestyle.</title>
        <authorList>
            <person name="Murat C."/>
            <person name="Payen T."/>
            <person name="Noel B."/>
            <person name="Kuo A."/>
            <person name="Morin E."/>
            <person name="Chen J."/>
            <person name="Kohler A."/>
            <person name="Krizsan K."/>
            <person name="Balestrini R."/>
            <person name="Da Silva C."/>
            <person name="Montanini B."/>
            <person name="Hainaut M."/>
            <person name="Levati E."/>
            <person name="Barry K.W."/>
            <person name="Belfiori B."/>
            <person name="Cichocki N."/>
            <person name="Clum A."/>
            <person name="Dockter R.B."/>
            <person name="Fauchery L."/>
            <person name="Guy J."/>
            <person name="Iotti M."/>
            <person name="Le Tacon F."/>
            <person name="Lindquist E.A."/>
            <person name="Lipzen A."/>
            <person name="Malagnac F."/>
            <person name="Mello A."/>
            <person name="Molinier V."/>
            <person name="Miyauchi S."/>
            <person name="Poulain J."/>
            <person name="Riccioni C."/>
            <person name="Rubini A."/>
            <person name="Sitrit Y."/>
            <person name="Splivallo R."/>
            <person name="Traeger S."/>
            <person name="Wang M."/>
            <person name="Zifcakova L."/>
            <person name="Wipf D."/>
            <person name="Zambonelli A."/>
            <person name="Paolocci F."/>
            <person name="Nowrousian M."/>
            <person name="Ottonello S."/>
            <person name="Baldrian P."/>
            <person name="Spatafora J.W."/>
            <person name="Henrissat B."/>
            <person name="Nagy L.G."/>
            <person name="Aury J.M."/>
            <person name="Wincker P."/>
            <person name="Grigoriev I.V."/>
            <person name="Bonfante P."/>
            <person name="Martin F.M."/>
        </authorList>
    </citation>
    <scope>NUCLEOTIDE SEQUENCE [LARGE SCALE GENOMIC DNA]</scope>
    <source>
        <strain evidence="3 4">CCBAS932</strain>
    </source>
</reference>
<feature type="compositionally biased region" description="Basic and acidic residues" evidence="2">
    <location>
        <begin position="37"/>
        <end position="49"/>
    </location>
</feature>
<feature type="compositionally biased region" description="Basic and acidic residues" evidence="2">
    <location>
        <begin position="531"/>
        <end position="546"/>
    </location>
</feature>
<feature type="compositionally biased region" description="Low complexity" evidence="2">
    <location>
        <begin position="346"/>
        <end position="369"/>
    </location>
</feature>
<feature type="compositionally biased region" description="Polar residues" evidence="2">
    <location>
        <begin position="100"/>
        <end position="114"/>
    </location>
</feature>
<evidence type="ECO:0000256" key="2">
    <source>
        <dbReference type="SAM" id="MobiDB-lite"/>
    </source>
</evidence>
<accession>A0A3N4KJ03</accession>
<dbReference type="OrthoDB" id="5421300at2759"/>
<sequence>MGPTDRPRRTKTKYLPPANQISDSPAESSNAQAQALAEREKERARVQKNEEAYLKEKEYLRLARLEEARIKKNESSRKSYRKRRETDALTRLAEKETTTNEEMVSNDASPTPDTENNKLGEVKEPGEKSEVEVNEAKVDEEKGKEKEGEKEEEKGGEKEGDIPEEKRELTEEEALVQRNEARWLAKLKRNEQCRADKENATIARLRGEYNRLKIELDVGEESIEVEAGEEGESFTQQSPIQESPTPELSIPDFSTDSPAERLEDLPRHKRRVAKYTREYTPKELRLRTVHSEIRWLLSIQRAREERHKQRAIEIADGRRDSRGRSLWYPEKLKQLRLEVKAREMAESSQQSPDQESPAPDSPAQDSPAQESPIDKTPIFQMPEKGKPETKVAQYKRTLTPEQLILYEERRQIENERQRKQRQEQKDIEIANGQRDARGKLLWWPEKVKKRAAMEAEAREREEAESSNQGPPNEEPPAPESPIDDTSLFQMPKEKPESKLAQYKSTLTPEQLARFNEKRETSNERQRKKRQEQKEIEIANGQRDARGKLLWWPEKLKRAAIEAEAREKGESSTQMSSNQDSPDQESPTPNSQDQESPVQDSLVQESPVDETPIQMMSKAKPESKAAKLQQSWTPEQMARYKESREIFNGKRRAERQQQKEIEIANGQRDANGKLLWWSEKRKRDALELEEARKREASTAGSLAEGASTEQAKRSASEELEAAEELKDKRLYKKHIQQRNRQIQKDTEIAQGQRSADGKLLWYPEKLVREAMKEEEDRKREDSFAQGSSTQKPSAQESATQPSPNKESPAQQPVTRKRKESVSKEESTAEFEERRLHMNLKKQADRQNQEERETARGQRSANRTLARSQASITSSNTLTPNIGVQNKPQAGKMDGEGYEMIESSEVRKDADVSAAITDEHLQASVSSSISQSGPDNSSDAWWRALQ</sequence>
<keyword evidence="4" id="KW-1185">Reference proteome</keyword>
<feature type="region of interest" description="Disordered" evidence="2">
    <location>
        <begin position="339"/>
        <end position="658"/>
    </location>
</feature>
<gene>
    <name evidence="3" type="ORF">P167DRAFT_608090</name>
</gene>
<feature type="compositionally biased region" description="Basic and acidic residues" evidence="2">
    <location>
        <begin position="818"/>
        <end position="854"/>
    </location>
</feature>
<dbReference type="Proteomes" id="UP000277580">
    <property type="component" value="Unassembled WGS sequence"/>
</dbReference>
<feature type="compositionally biased region" description="Basic and acidic residues" evidence="2">
    <location>
        <begin position="764"/>
        <end position="781"/>
    </location>
</feature>
<feature type="compositionally biased region" description="Polar residues" evidence="2">
    <location>
        <begin position="234"/>
        <end position="257"/>
    </location>
</feature>
<dbReference type="AlphaFoldDB" id="A0A3N4KJ03"/>
<dbReference type="STRING" id="1392247.A0A3N4KJ03"/>
<keyword evidence="1" id="KW-0175">Coiled coil</keyword>
<feature type="compositionally biased region" description="Basic and acidic residues" evidence="2">
    <location>
        <begin position="553"/>
        <end position="569"/>
    </location>
</feature>
<dbReference type="EMBL" id="ML119153">
    <property type="protein sequence ID" value="RPB09292.1"/>
    <property type="molecule type" value="Genomic_DNA"/>
</dbReference>
<evidence type="ECO:0000313" key="3">
    <source>
        <dbReference type="EMBL" id="RPB09292.1"/>
    </source>
</evidence>
<feature type="compositionally biased region" description="Basic and acidic residues" evidence="2">
    <location>
        <begin position="514"/>
        <end position="524"/>
    </location>
</feature>
<name>A0A3N4KJ03_9PEZI</name>
<feature type="compositionally biased region" description="Basic and acidic residues" evidence="2">
    <location>
        <begin position="637"/>
        <end position="647"/>
    </location>
</feature>
<feature type="region of interest" description="Disordered" evidence="2">
    <location>
        <begin position="691"/>
        <end position="944"/>
    </location>
</feature>
<feature type="coiled-coil region" evidence="1">
    <location>
        <begin position="195"/>
        <end position="222"/>
    </location>
</feature>
<evidence type="ECO:0000313" key="4">
    <source>
        <dbReference type="Proteomes" id="UP000277580"/>
    </source>
</evidence>
<evidence type="ECO:0000256" key="1">
    <source>
        <dbReference type="SAM" id="Coils"/>
    </source>
</evidence>
<feature type="region of interest" description="Disordered" evidence="2">
    <location>
        <begin position="1"/>
        <end position="49"/>
    </location>
</feature>
<protein>
    <submittedName>
        <fullName evidence="3">Uncharacterized protein</fullName>
    </submittedName>
</protein>
<proteinExistence type="predicted"/>
<feature type="compositionally biased region" description="Basic and acidic residues" evidence="2">
    <location>
        <begin position="451"/>
        <end position="463"/>
    </location>
</feature>